<dbReference type="EMBL" id="BAFN01000001">
    <property type="protein sequence ID" value="GAN33726.1"/>
    <property type="molecule type" value="Genomic_DNA"/>
</dbReference>
<dbReference type="Gene3D" id="2.30.130.30">
    <property type="entry name" value="Hypothetical protein"/>
    <property type="match status" value="1"/>
</dbReference>
<keyword evidence="3" id="KW-1185">Reference proteome</keyword>
<sequence>MDDTVKAISIKQPFIGWILEGKKTLEIRSWQTKIRGDILLCSSKFPKIGELPLGHAVAIAEIVGCRPFMKKDAKLACCGYEPGLYAWELANIRKIKAFPVKGKLGFFHIEFQH</sequence>
<comment type="caution">
    <text evidence="2">The sequence shown here is derived from an EMBL/GenBank/DDBJ whole genome shotgun (WGS) entry which is preliminary data.</text>
</comment>
<dbReference type="Proteomes" id="UP000032309">
    <property type="component" value="Unassembled WGS sequence"/>
</dbReference>
<organism evidence="2 3">
    <name type="scientific">Candidatus Brocadia sinica JPN1</name>
    <dbReference type="NCBI Taxonomy" id="1197129"/>
    <lineage>
        <taxon>Bacteria</taxon>
        <taxon>Pseudomonadati</taxon>
        <taxon>Planctomycetota</taxon>
        <taxon>Candidatus Brocadiia</taxon>
        <taxon>Candidatus Brocadiales</taxon>
        <taxon>Candidatus Brocadiaceae</taxon>
        <taxon>Candidatus Brocadia</taxon>
    </lineage>
</organism>
<dbReference type="InterPro" id="IPR007374">
    <property type="entry name" value="ASCH_domain"/>
</dbReference>
<accession>A0ABQ0JYF8</accession>
<reference evidence="3" key="1">
    <citation type="journal article" date="2015" name="Genome Announc.">
        <title>Draft Genome Sequence of an Anaerobic Ammonium-Oxidizing Bacterium, "Candidatus Brocadia sinica".</title>
        <authorList>
            <person name="Oshiki M."/>
            <person name="Shinyako-Hata K."/>
            <person name="Satoh H."/>
            <person name="Okabe S."/>
        </authorList>
    </citation>
    <scope>NUCLEOTIDE SEQUENCE [LARGE SCALE GENOMIC DNA]</scope>
    <source>
        <strain evidence="3">JPN1</strain>
    </source>
</reference>
<gene>
    <name evidence="2" type="ORF">BROSI_A2260</name>
</gene>
<evidence type="ECO:0000259" key="1">
    <source>
        <dbReference type="Pfam" id="PF04266"/>
    </source>
</evidence>
<dbReference type="InterPro" id="IPR015947">
    <property type="entry name" value="PUA-like_sf"/>
</dbReference>
<protein>
    <submittedName>
        <fullName evidence="2">ASCH domain-containing protein</fullName>
    </submittedName>
</protein>
<evidence type="ECO:0000313" key="3">
    <source>
        <dbReference type="Proteomes" id="UP000032309"/>
    </source>
</evidence>
<feature type="domain" description="ASCH" evidence="1">
    <location>
        <begin position="8"/>
        <end position="90"/>
    </location>
</feature>
<name>A0ABQ0JYF8_9BACT</name>
<dbReference type="Pfam" id="PF04266">
    <property type="entry name" value="ASCH"/>
    <property type="match status" value="1"/>
</dbReference>
<dbReference type="SUPFAM" id="SSF88697">
    <property type="entry name" value="PUA domain-like"/>
    <property type="match status" value="1"/>
</dbReference>
<evidence type="ECO:0000313" key="2">
    <source>
        <dbReference type="EMBL" id="GAN33726.1"/>
    </source>
</evidence>
<proteinExistence type="predicted"/>